<keyword evidence="3" id="KW-1133">Transmembrane helix</keyword>
<organism evidence="4 5">
    <name type="scientific">Paralvinella palmiformis</name>
    <dbReference type="NCBI Taxonomy" id="53620"/>
    <lineage>
        <taxon>Eukaryota</taxon>
        <taxon>Metazoa</taxon>
        <taxon>Spiralia</taxon>
        <taxon>Lophotrochozoa</taxon>
        <taxon>Annelida</taxon>
        <taxon>Polychaeta</taxon>
        <taxon>Sedentaria</taxon>
        <taxon>Canalipalpata</taxon>
        <taxon>Terebellida</taxon>
        <taxon>Terebelliformia</taxon>
        <taxon>Alvinellidae</taxon>
        <taxon>Paralvinella</taxon>
    </lineage>
</organism>
<evidence type="ECO:0000313" key="4">
    <source>
        <dbReference type="EMBL" id="KAK2138592.1"/>
    </source>
</evidence>
<keyword evidence="3" id="KW-0472">Membrane</keyword>
<keyword evidence="2" id="KW-0560">Oxidoreductase</keyword>
<dbReference type="InterPro" id="IPR036291">
    <property type="entry name" value="NAD(P)-bd_dom_sf"/>
</dbReference>
<accession>A0AAD9MK69</accession>
<feature type="non-terminal residue" evidence="4">
    <location>
        <position position="164"/>
    </location>
</feature>
<dbReference type="InterPro" id="IPR002347">
    <property type="entry name" value="SDR_fam"/>
</dbReference>
<dbReference type="PANTHER" id="PTHR24322">
    <property type="entry name" value="PKSB"/>
    <property type="match status" value="1"/>
</dbReference>
<dbReference type="PANTHER" id="PTHR24322:SF736">
    <property type="entry name" value="RETINOL DEHYDROGENASE 10"/>
    <property type="match status" value="1"/>
</dbReference>
<dbReference type="SUPFAM" id="SSF51735">
    <property type="entry name" value="NAD(P)-binding Rossmann-fold domains"/>
    <property type="match status" value="1"/>
</dbReference>
<dbReference type="Gene3D" id="3.40.50.720">
    <property type="entry name" value="NAD(P)-binding Rossmann-like Domain"/>
    <property type="match status" value="1"/>
</dbReference>
<comment type="similarity">
    <text evidence="1">Belongs to the short-chain dehydrogenases/reductases (SDR) family.</text>
</comment>
<dbReference type="EMBL" id="JAODUP010002754">
    <property type="protein sequence ID" value="KAK2138592.1"/>
    <property type="molecule type" value="Genomic_DNA"/>
</dbReference>
<name>A0AAD9MK69_9ANNE</name>
<dbReference type="Proteomes" id="UP001208570">
    <property type="component" value="Unassembled WGS sequence"/>
</dbReference>
<evidence type="ECO:0000256" key="3">
    <source>
        <dbReference type="SAM" id="Phobius"/>
    </source>
</evidence>
<evidence type="ECO:0000256" key="2">
    <source>
        <dbReference type="ARBA" id="ARBA00023002"/>
    </source>
</evidence>
<comment type="caution">
    <text evidence="4">The sequence shown here is derived from an EMBL/GenBank/DDBJ whole genome shotgun (WGS) entry which is preliminary data.</text>
</comment>
<reference evidence="4" key="1">
    <citation type="journal article" date="2023" name="Mol. Biol. Evol.">
        <title>Third-Generation Sequencing Reveals the Adaptive Role of the Epigenome in Three Deep-Sea Polychaetes.</title>
        <authorList>
            <person name="Perez M."/>
            <person name="Aroh O."/>
            <person name="Sun Y."/>
            <person name="Lan Y."/>
            <person name="Juniper S.K."/>
            <person name="Young C.R."/>
            <person name="Angers B."/>
            <person name="Qian P.Y."/>
        </authorList>
    </citation>
    <scope>NUCLEOTIDE SEQUENCE</scope>
    <source>
        <strain evidence="4">P08H-3</strain>
    </source>
</reference>
<dbReference type="AlphaFoldDB" id="A0AAD9MK69"/>
<dbReference type="Pfam" id="PF00106">
    <property type="entry name" value="adh_short"/>
    <property type="match status" value="1"/>
</dbReference>
<feature type="transmembrane region" description="Helical" evidence="3">
    <location>
        <begin position="82"/>
        <end position="99"/>
    </location>
</feature>
<keyword evidence="3" id="KW-0812">Transmembrane</keyword>
<evidence type="ECO:0000256" key="1">
    <source>
        <dbReference type="ARBA" id="ARBA00006484"/>
    </source>
</evidence>
<proteinExistence type="inferred from homology"/>
<gene>
    <name evidence="4" type="ORF">LSH36_2749g00010</name>
</gene>
<dbReference type="GO" id="GO:0016616">
    <property type="term" value="F:oxidoreductase activity, acting on the CH-OH group of donors, NAD or NADP as acceptor"/>
    <property type="evidence" value="ECO:0007669"/>
    <property type="project" value="TreeGrafter"/>
</dbReference>
<protein>
    <submittedName>
        <fullName evidence="4">Uncharacterized protein</fullName>
    </submittedName>
</protein>
<evidence type="ECO:0000313" key="5">
    <source>
        <dbReference type="Proteomes" id="UP001208570"/>
    </source>
</evidence>
<sequence>MELNETNLFQTVKIENQPLTFVRSALLNNPEYLVKDSTNNNFTVEEVIDRPRSSQPQDTPIMCSGGLVIVSFQHIKRFDKQALNMFSLLIEILVMFFMVTKEVIVAIFCAFIPPPEKSVDGEIVLVTGAGSGIGQLMCLEFAKRGAIIVAWDINNEGNQTTASL</sequence>
<keyword evidence="5" id="KW-1185">Reference proteome</keyword>